<accession>A0A6P0UT34</accession>
<feature type="chain" id="PRO_5027064074" description="DUF4249 family protein" evidence="1">
    <location>
        <begin position="22"/>
        <end position="181"/>
    </location>
</feature>
<name>A0A6P0UT34_9FLAO</name>
<protein>
    <recommendedName>
        <fullName evidence="4">DUF4249 family protein</fullName>
    </recommendedName>
</protein>
<reference evidence="2 3" key="1">
    <citation type="submission" date="2020-01" db="EMBL/GenBank/DDBJ databases">
        <title>Leptobacterium flavescens.</title>
        <authorList>
            <person name="Wang G."/>
        </authorList>
    </citation>
    <scope>NUCLEOTIDE SEQUENCE [LARGE SCALE GENOMIC DNA]</scope>
    <source>
        <strain evidence="2 3">KCTC 22160</strain>
    </source>
</reference>
<sequence length="181" mass="20252">MIKNFLLVLGIMLLGSSCVKNVDFDQADDLRLTPVVDVSLLFFEETPDRFLINGVELTNGFISDTTDIQVLDDSFIVESLIRAELEFEFTNSVDRAFRAEVVFLDTDTTPIHSFDIDIPATQTEITVTHTENFTEGNIDTITATTQMVVNFFLLPGGQPITEETQGSLKLRSKGTFYLLVE</sequence>
<proteinExistence type="predicted"/>
<organism evidence="2 3">
    <name type="scientific">Leptobacterium flavescens</name>
    <dbReference type="NCBI Taxonomy" id="472055"/>
    <lineage>
        <taxon>Bacteria</taxon>
        <taxon>Pseudomonadati</taxon>
        <taxon>Bacteroidota</taxon>
        <taxon>Flavobacteriia</taxon>
        <taxon>Flavobacteriales</taxon>
        <taxon>Flavobacteriaceae</taxon>
        <taxon>Leptobacterium</taxon>
    </lineage>
</organism>
<evidence type="ECO:0000313" key="2">
    <source>
        <dbReference type="EMBL" id="NER15148.1"/>
    </source>
</evidence>
<dbReference type="RefSeq" id="WP_163608446.1">
    <property type="nucleotide sequence ID" value="NZ_JAABOO010000004.1"/>
</dbReference>
<gene>
    <name evidence="2" type="ORF">GWK08_16960</name>
</gene>
<evidence type="ECO:0008006" key="4">
    <source>
        <dbReference type="Google" id="ProtNLM"/>
    </source>
</evidence>
<dbReference type="AlphaFoldDB" id="A0A6P0UT34"/>
<keyword evidence="1" id="KW-0732">Signal</keyword>
<evidence type="ECO:0000313" key="3">
    <source>
        <dbReference type="Proteomes" id="UP000468581"/>
    </source>
</evidence>
<feature type="signal peptide" evidence="1">
    <location>
        <begin position="1"/>
        <end position="21"/>
    </location>
</feature>
<dbReference type="EMBL" id="JAABOO010000004">
    <property type="protein sequence ID" value="NER15148.1"/>
    <property type="molecule type" value="Genomic_DNA"/>
</dbReference>
<keyword evidence="3" id="KW-1185">Reference proteome</keyword>
<evidence type="ECO:0000256" key="1">
    <source>
        <dbReference type="SAM" id="SignalP"/>
    </source>
</evidence>
<dbReference type="Proteomes" id="UP000468581">
    <property type="component" value="Unassembled WGS sequence"/>
</dbReference>
<comment type="caution">
    <text evidence="2">The sequence shown here is derived from an EMBL/GenBank/DDBJ whole genome shotgun (WGS) entry which is preliminary data.</text>
</comment>
<dbReference type="PROSITE" id="PS51257">
    <property type="entry name" value="PROKAR_LIPOPROTEIN"/>
    <property type="match status" value="1"/>
</dbReference>